<sequence length="73" mass="8536">MMQILQNEKIISSALKAIPKYEEGWLYLFIHIYPRGLTYGCLIYHIFKSQLLIVSIQLNQLTFESVNTLTSTR</sequence>
<keyword evidence="2" id="KW-1185">Reference proteome</keyword>
<evidence type="ECO:0000313" key="1">
    <source>
        <dbReference type="EMBL" id="KRZ72946.1"/>
    </source>
</evidence>
<dbReference type="AlphaFoldDB" id="A0A0V1MMY5"/>
<reference evidence="1 2" key="1">
    <citation type="submission" date="2015-01" db="EMBL/GenBank/DDBJ databases">
        <title>Evolution of Trichinella species and genotypes.</title>
        <authorList>
            <person name="Korhonen P.K."/>
            <person name="Edoardo P."/>
            <person name="Giuseppe L.R."/>
            <person name="Gasser R.B."/>
        </authorList>
    </citation>
    <scope>NUCLEOTIDE SEQUENCE [LARGE SCALE GENOMIC DNA]</scope>
    <source>
        <strain evidence="1">ISS1980</strain>
    </source>
</reference>
<protein>
    <submittedName>
        <fullName evidence="1">Uncharacterized protein</fullName>
    </submittedName>
</protein>
<organism evidence="1 2">
    <name type="scientific">Trichinella papuae</name>
    <dbReference type="NCBI Taxonomy" id="268474"/>
    <lineage>
        <taxon>Eukaryota</taxon>
        <taxon>Metazoa</taxon>
        <taxon>Ecdysozoa</taxon>
        <taxon>Nematoda</taxon>
        <taxon>Enoplea</taxon>
        <taxon>Dorylaimia</taxon>
        <taxon>Trichinellida</taxon>
        <taxon>Trichinellidae</taxon>
        <taxon>Trichinella</taxon>
    </lineage>
</organism>
<proteinExistence type="predicted"/>
<evidence type="ECO:0000313" key="2">
    <source>
        <dbReference type="Proteomes" id="UP000054843"/>
    </source>
</evidence>
<name>A0A0V1MMY5_9BILA</name>
<gene>
    <name evidence="1" type="ORF">T10_12752</name>
</gene>
<dbReference type="Proteomes" id="UP000054843">
    <property type="component" value="Unassembled WGS sequence"/>
</dbReference>
<dbReference type="EMBL" id="JYDO01000070">
    <property type="protein sequence ID" value="KRZ72946.1"/>
    <property type="molecule type" value="Genomic_DNA"/>
</dbReference>
<accession>A0A0V1MMY5</accession>
<comment type="caution">
    <text evidence="1">The sequence shown here is derived from an EMBL/GenBank/DDBJ whole genome shotgun (WGS) entry which is preliminary data.</text>
</comment>